<dbReference type="AlphaFoldDB" id="A0AAV7T306"/>
<sequence length="138" mass="14603">MHQSGPYFLGPRTPARAAEALRSPGSNSREPAGSAHQRLRPHPRTGLALQVRSPSAGAHKQALTCSGVSDPDAAAVPLRVHAGPAGPHRAPARAMKGSFPAQSRSRSGHAHWHTAQQSVEQSTASGHSRRPERFGGHW</sequence>
<evidence type="ECO:0000313" key="2">
    <source>
        <dbReference type="EMBL" id="KAJ1170423.1"/>
    </source>
</evidence>
<name>A0AAV7T306_PLEWA</name>
<reference evidence="2" key="1">
    <citation type="journal article" date="2022" name="bioRxiv">
        <title>Sequencing and chromosome-scale assembly of the giantPleurodeles waltlgenome.</title>
        <authorList>
            <person name="Brown T."/>
            <person name="Elewa A."/>
            <person name="Iarovenko S."/>
            <person name="Subramanian E."/>
            <person name="Araus A.J."/>
            <person name="Petzold A."/>
            <person name="Susuki M."/>
            <person name="Suzuki K.-i.T."/>
            <person name="Hayashi T."/>
            <person name="Toyoda A."/>
            <person name="Oliveira C."/>
            <person name="Osipova E."/>
            <person name="Leigh N.D."/>
            <person name="Simon A."/>
            <person name="Yun M.H."/>
        </authorList>
    </citation>
    <scope>NUCLEOTIDE SEQUENCE</scope>
    <source>
        <strain evidence="2">20211129_DDA</strain>
        <tissue evidence="2">Liver</tissue>
    </source>
</reference>
<gene>
    <name evidence="2" type="ORF">NDU88_002300</name>
</gene>
<accession>A0AAV7T306</accession>
<evidence type="ECO:0000256" key="1">
    <source>
        <dbReference type="SAM" id="MobiDB-lite"/>
    </source>
</evidence>
<protein>
    <submittedName>
        <fullName evidence="2">Uncharacterized protein</fullName>
    </submittedName>
</protein>
<keyword evidence="3" id="KW-1185">Reference proteome</keyword>
<feature type="compositionally biased region" description="Low complexity" evidence="1">
    <location>
        <begin position="81"/>
        <end position="94"/>
    </location>
</feature>
<feature type="compositionally biased region" description="Basic and acidic residues" evidence="1">
    <location>
        <begin position="129"/>
        <end position="138"/>
    </location>
</feature>
<evidence type="ECO:0000313" key="3">
    <source>
        <dbReference type="Proteomes" id="UP001066276"/>
    </source>
</evidence>
<dbReference type="Proteomes" id="UP001066276">
    <property type="component" value="Chromosome 4_1"/>
</dbReference>
<dbReference type="EMBL" id="JANPWB010000007">
    <property type="protein sequence ID" value="KAJ1170423.1"/>
    <property type="molecule type" value="Genomic_DNA"/>
</dbReference>
<proteinExistence type="predicted"/>
<feature type="region of interest" description="Disordered" evidence="1">
    <location>
        <begin position="1"/>
        <end position="138"/>
    </location>
</feature>
<comment type="caution">
    <text evidence="2">The sequence shown here is derived from an EMBL/GenBank/DDBJ whole genome shotgun (WGS) entry which is preliminary data.</text>
</comment>
<feature type="compositionally biased region" description="Polar residues" evidence="1">
    <location>
        <begin position="114"/>
        <end position="126"/>
    </location>
</feature>
<organism evidence="2 3">
    <name type="scientific">Pleurodeles waltl</name>
    <name type="common">Iberian ribbed newt</name>
    <dbReference type="NCBI Taxonomy" id="8319"/>
    <lineage>
        <taxon>Eukaryota</taxon>
        <taxon>Metazoa</taxon>
        <taxon>Chordata</taxon>
        <taxon>Craniata</taxon>
        <taxon>Vertebrata</taxon>
        <taxon>Euteleostomi</taxon>
        <taxon>Amphibia</taxon>
        <taxon>Batrachia</taxon>
        <taxon>Caudata</taxon>
        <taxon>Salamandroidea</taxon>
        <taxon>Salamandridae</taxon>
        <taxon>Pleurodelinae</taxon>
        <taxon>Pleurodeles</taxon>
    </lineage>
</organism>